<keyword evidence="4" id="KW-1185">Reference proteome</keyword>
<dbReference type="GO" id="GO:0006508">
    <property type="term" value="P:proteolysis"/>
    <property type="evidence" value="ECO:0007669"/>
    <property type="project" value="InterPro"/>
</dbReference>
<dbReference type="InterPro" id="IPR011600">
    <property type="entry name" value="Pept_C14_caspase"/>
</dbReference>
<accession>A0A931J043</accession>
<protein>
    <submittedName>
        <fullName evidence="3">Caspase family protein</fullName>
    </submittedName>
</protein>
<dbReference type="Pfam" id="PF00656">
    <property type="entry name" value="Peptidase_C14"/>
    <property type="match status" value="1"/>
</dbReference>
<feature type="repeat" description="WD" evidence="1">
    <location>
        <begin position="355"/>
        <end position="389"/>
    </location>
</feature>
<evidence type="ECO:0000259" key="2">
    <source>
        <dbReference type="Pfam" id="PF00656"/>
    </source>
</evidence>
<dbReference type="Proteomes" id="UP000613266">
    <property type="component" value="Unassembled WGS sequence"/>
</dbReference>
<dbReference type="Pfam" id="PF00400">
    <property type="entry name" value="WD40"/>
    <property type="match status" value="2"/>
</dbReference>
<dbReference type="PROSITE" id="PS50082">
    <property type="entry name" value="WD_REPEATS_2"/>
    <property type="match status" value="1"/>
</dbReference>
<sequence length="980" mass="105424">MPKPAPFQARFQLDIQGHLGPVHQLAVSPDGKHLLSADAQELRVWDLATRQPLHRWFAPWMGMEPGHLLRFALSPDGRWVVVLTLNRWRDTLGAAAPARSELQVYELATGNLQAASTWPGFVQDLAFSADGRQLLLACDPGAGEATQLQLLGLRALLQARFRPWPVPLARLQGLGGEGLRLALRSVPGGGWLLAAQARRSPGALVWLAWDRRAGLQVQRQVHTPVGLQVRTLACSARHAVVAGYGSPRRDGRLGQLLSYRHDGQALPRTLTESLPAALAFDAMGTGLLVGLQVDGARPPVDGVAVFGADLPPARPGSAAYFNGPPMPEEEGLGLQSVQVNAYAVAGDALTLCSSYFGHDDSVRALAWAGAGLALSSGGDNQALHAWSTECRFPVRRWALRGSGRNCFAPGIDADEQLRFGVLPPRLLPPQHPQRQQCFDLRSRSLSTTRASDVDPDDYASEKWLVAGELSPVIQLGHLDDAMAALDALAEKAVDAATFPADLSLYVGADDEWLLWSRSGFYDASPRGAQRAGYCIDRGREQEALFVPADRFKAFYRPDLIAAIVRHGSEERARRAGVAIPQLALAQMLPPLLELSRGGVAVEGGRVTLRFSVQQLGAGAPLERVWVVANERFAWELKRSDAAWPRRRGRQREQQFEVRLPLRPGRNVFKLCAETADAKAVPLICRVDGPALASAPAAAPDLPAPGRLHLLCVGVSQMAVAGTPQAQGFKNLRYAHRDAIAVFKALARRRGQAAGPLHNPAFSAVQGELLTDVAATRAAVLAALERLCAPLRASAQAGAPRDVLMVFLAGHGARFAGEQDLYFFTHDVEPASMDRSGLSLLELGRLVTSVAAEVVLVIDTCHAALAGDDVIASLSPEELGQRLHALNERGLTLLSAARGDEIARENPLTRQGLFTGALLDTLADTRFYAPGPPGQRALTLLGLMHGIETLVPLASAQAGTKPQTPVCRSYGDLLPLTLYRR</sequence>
<gene>
    <name evidence="3" type="ORF">I7X39_04930</name>
</gene>
<dbReference type="GO" id="GO:0004197">
    <property type="term" value="F:cysteine-type endopeptidase activity"/>
    <property type="evidence" value="ECO:0007669"/>
    <property type="project" value="InterPro"/>
</dbReference>
<comment type="caution">
    <text evidence="3">The sequence shown here is derived from an EMBL/GenBank/DDBJ whole genome shotgun (WGS) entry which is preliminary data.</text>
</comment>
<dbReference type="AlphaFoldDB" id="A0A931J043"/>
<evidence type="ECO:0000256" key="1">
    <source>
        <dbReference type="PROSITE-ProRule" id="PRU00221"/>
    </source>
</evidence>
<dbReference type="SUPFAM" id="SSF50969">
    <property type="entry name" value="YVTN repeat-like/Quinoprotein amine dehydrogenase"/>
    <property type="match status" value="1"/>
</dbReference>
<proteinExistence type="predicted"/>
<organism evidence="3 4">
    <name type="scientific">Inhella proteolytica</name>
    <dbReference type="NCBI Taxonomy" id="2795029"/>
    <lineage>
        <taxon>Bacteria</taxon>
        <taxon>Pseudomonadati</taxon>
        <taxon>Pseudomonadota</taxon>
        <taxon>Betaproteobacteria</taxon>
        <taxon>Burkholderiales</taxon>
        <taxon>Sphaerotilaceae</taxon>
        <taxon>Inhella</taxon>
    </lineage>
</organism>
<dbReference type="InterPro" id="IPR015943">
    <property type="entry name" value="WD40/YVTN_repeat-like_dom_sf"/>
</dbReference>
<dbReference type="SMART" id="SM00320">
    <property type="entry name" value="WD40"/>
    <property type="match status" value="2"/>
</dbReference>
<dbReference type="EMBL" id="JAEDAK010000002">
    <property type="protein sequence ID" value="MBH9576248.1"/>
    <property type="molecule type" value="Genomic_DNA"/>
</dbReference>
<dbReference type="Gene3D" id="2.130.10.10">
    <property type="entry name" value="YVTN repeat-like/Quinoprotein amine dehydrogenase"/>
    <property type="match status" value="1"/>
</dbReference>
<evidence type="ECO:0000313" key="3">
    <source>
        <dbReference type="EMBL" id="MBH9576248.1"/>
    </source>
</evidence>
<name>A0A931J043_9BURK</name>
<dbReference type="RefSeq" id="WP_198109849.1">
    <property type="nucleotide sequence ID" value="NZ_JAEDAK010000002.1"/>
</dbReference>
<dbReference type="InterPro" id="IPR001680">
    <property type="entry name" value="WD40_rpt"/>
</dbReference>
<evidence type="ECO:0000313" key="4">
    <source>
        <dbReference type="Proteomes" id="UP000613266"/>
    </source>
</evidence>
<dbReference type="Gene3D" id="3.40.50.1460">
    <property type="match status" value="1"/>
</dbReference>
<reference evidence="3" key="1">
    <citation type="submission" date="2020-12" db="EMBL/GenBank/DDBJ databases">
        <title>The genome sequence of Inhella sp. 1Y17.</title>
        <authorList>
            <person name="Liu Y."/>
        </authorList>
    </citation>
    <scope>NUCLEOTIDE SEQUENCE</scope>
    <source>
        <strain evidence="3">1Y17</strain>
    </source>
</reference>
<dbReference type="InterPro" id="IPR011044">
    <property type="entry name" value="Quino_amine_DH_bsu"/>
</dbReference>
<feature type="domain" description="Peptidase C14 caspase" evidence="2">
    <location>
        <begin position="730"/>
        <end position="923"/>
    </location>
</feature>
<keyword evidence="1" id="KW-0853">WD repeat</keyword>